<dbReference type="RefSeq" id="WP_281179320.1">
    <property type="nucleotide sequence ID" value="NZ_JBHSPX010000004.1"/>
</dbReference>
<reference evidence="2" key="1">
    <citation type="journal article" date="2019" name="Int. J. Syst. Evol. Microbiol.">
        <title>The Global Catalogue of Microorganisms (GCM) 10K type strain sequencing project: providing services to taxonomists for standard genome sequencing and annotation.</title>
        <authorList>
            <consortium name="The Broad Institute Genomics Platform"/>
            <consortium name="The Broad Institute Genome Sequencing Center for Infectious Disease"/>
            <person name="Wu L."/>
            <person name="Ma J."/>
        </authorList>
    </citation>
    <scope>NUCLEOTIDE SEQUENCE [LARGE SCALE GENOMIC DNA]</scope>
    <source>
        <strain evidence="2">CGMCC 1.15180</strain>
    </source>
</reference>
<evidence type="ECO:0000313" key="1">
    <source>
        <dbReference type="EMBL" id="MFC6063996.1"/>
    </source>
</evidence>
<dbReference type="Proteomes" id="UP001596139">
    <property type="component" value="Unassembled WGS sequence"/>
</dbReference>
<gene>
    <name evidence="1" type="ORF">ACFP4F_15755</name>
</gene>
<comment type="caution">
    <text evidence="1">The sequence shown here is derived from an EMBL/GenBank/DDBJ whole genome shotgun (WGS) entry which is preliminary data.</text>
</comment>
<dbReference type="EMBL" id="JBHSPX010000004">
    <property type="protein sequence ID" value="MFC6063996.1"/>
    <property type="molecule type" value="Genomic_DNA"/>
</dbReference>
<protein>
    <submittedName>
        <fullName evidence="1">Uncharacterized protein</fullName>
    </submittedName>
</protein>
<organism evidence="1 2">
    <name type="scientific">Streptomyces ochraceiscleroticus</name>
    <dbReference type="NCBI Taxonomy" id="47761"/>
    <lineage>
        <taxon>Bacteria</taxon>
        <taxon>Bacillati</taxon>
        <taxon>Actinomycetota</taxon>
        <taxon>Actinomycetes</taxon>
        <taxon>Kitasatosporales</taxon>
        <taxon>Streptomycetaceae</taxon>
        <taxon>Streptomyces</taxon>
    </lineage>
</organism>
<accession>A0ABW1MJM5</accession>
<proteinExistence type="predicted"/>
<keyword evidence="2" id="KW-1185">Reference proteome</keyword>
<sequence length="42" mass="4823">MLRNEKRGVSRRYVDVLGTPPDGAFDRIAALAAHLFGPRWRR</sequence>
<evidence type="ECO:0000313" key="2">
    <source>
        <dbReference type="Proteomes" id="UP001596139"/>
    </source>
</evidence>
<name>A0ABW1MJM5_9ACTN</name>